<sequence length="181" mass="19929">MKNKKVKIAYLLTTFIFLFTYIGGLLEGIKSYASDNNYATLISSNQPSSGTFKNSNNGSNKSYSTTPKSTIKPDSGSFSTKPNTSNKNSGSSSTIKPDSGSFSTNPKNNSSNTSNDYDDYDYGGSSSKKTIFSGGYYGGYSPFRSVFWGYKMSSWIMKVVIFITAIVVIYIIIDYIRSKRD</sequence>
<evidence type="ECO:0000256" key="2">
    <source>
        <dbReference type="SAM" id="Phobius"/>
    </source>
</evidence>
<protein>
    <submittedName>
        <fullName evidence="3">Uncharacterized protein</fullName>
    </submittedName>
</protein>
<dbReference type="EMBL" id="DYUB01000172">
    <property type="protein sequence ID" value="HJG96511.1"/>
    <property type="molecule type" value="Genomic_DNA"/>
</dbReference>
<feature type="transmembrane region" description="Helical" evidence="2">
    <location>
        <begin position="7"/>
        <end position="26"/>
    </location>
</feature>
<keyword evidence="2" id="KW-1133">Transmembrane helix</keyword>
<evidence type="ECO:0000313" key="3">
    <source>
        <dbReference type="EMBL" id="HJG96511.1"/>
    </source>
</evidence>
<keyword evidence="2" id="KW-0472">Membrane</keyword>
<comment type="caution">
    <text evidence="3">The sequence shown here is derived from an EMBL/GenBank/DDBJ whole genome shotgun (WGS) entry which is preliminary data.</text>
</comment>
<keyword evidence="2" id="KW-0812">Transmembrane</keyword>
<organism evidence="3 4">
    <name type="scientific">Romboutsia timonensis</name>
    <dbReference type="NCBI Taxonomy" id="1776391"/>
    <lineage>
        <taxon>Bacteria</taxon>
        <taxon>Bacillati</taxon>
        <taxon>Bacillota</taxon>
        <taxon>Clostridia</taxon>
        <taxon>Peptostreptococcales</taxon>
        <taxon>Peptostreptococcaceae</taxon>
        <taxon>Romboutsia</taxon>
    </lineage>
</organism>
<feature type="region of interest" description="Disordered" evidence="1">
    <location>
        <begin position="44"/>
        <end position="119"/>
    </location>
</feature>
<feature type="transmembrane region" description="Helical" evidence="2">
    <location>
        <begin position="155"/>
        <end position="176"/>
    </location>
</feature>
<dbReference type="Proteomes" id="UP000776700">
    <property type="component" value="Unassembled WGS sequence"/>
</dbReference>
<name>A0A921N0E8_9FIRM</name>
<evidence type="ECO:0000313" key="4">
    <source>
        <dbReference type="Proteomes" id="UP000776700"/>
    </source>
</evidence>
<gene>
    <name evidence="3" type="ORF">K8V90_05350</name>
</gene>
<reference evidence="3" key="2">
    <citation type="submission" date="2021-09" db="EMBL/GenBank/DDBJ databases">
        <authorList>
            <person name="Gilroy R."/>
        </authorList>
    </citation>
    <scope>NUCLEOTIDE SEQUENCE</scope>
    <source>
        <strain evidence="3">1277</strain>
    </source>
</reference>
<evidence type="ECO:0000256" key="1">
    <source>
        <dbReference type="SAM" id="MobiDB-lite"/>
    </source>
</evidence>
<feature type="compositionally biased region" description="Low complexity" evidence="1">
    <location>
        <begin position="77"/>
        <end position="115"/>
    </location>
</feature>
<dbReference type="AlphaFoldDB" id="A0A921N0E8"/>
<reference evidence="3" key="1">
    <citation type="journal article" date="2021" name="PeerJ">
        <title>Extensive microbial diversity within the chicken gut microbiome revealed by metagenomics and culture.</title>
        <authorList>
            <person name="Gilroy R."/>
            <person name="Ravi A."/>
            <person name="Getino M."/>
            <person name="Pursley I."/>
            <person name="Horton D.L."/>
            <person name="Alikhan N.F."/>
            <person name="Baker D."/>
            <person name="Gharbi K."/>
            <person name="Hall N."/>
            <person name="Watson M."/>
            <person name="Adriaenssens E.M."/>
            <person name="Foster-Nyarko E."/>
            <person name="Jarju S."/>
            <person name="Secka A."/>
            <person name="Antonio M."/>
            <person name="Oren A."/>
            <person name="Chaudhuri R.R."/>
            <person name="La Ragione R."/>
            <person name="Hildebrand F."/>
            <person name="Pallen M.J."/>
        </authorList>
    </citation>
    <scope>NUCLEOTIDE SEQUENCE</scope>
    <source>
        <strain evidence="3">1277</strain>
    </source>
</reference>
<proteinExistence type="predicted"/>
<feature type="compositionally biased region" description="Low complexity" evidence="1">
    <location>
        <begin position="48"/>
        <end position="66"/>
    </location>
</feature>
<accession>A0A921N0E8</accession>